<dbReference type="EMBL" id="AGNL01007608">
    <property type="protein sequence ID" value="EJK71125.1"/>
    <property type="molecule type" value="Genomic_DNA"/>
</dbReference>
<accession>K0T0A9</accession>
<proteinExistence type="predicted"/>
<evidence type="ECO:0000256" key="2">
    <source>
        <dbReference type="SAM" id="Phobius"/>
    </source>
</evidence>
<comment type="caution">
    <text evidence="3">The sequence shown here is derived from an EMBL/GenBank/DDBJ whole genome shotgun (WGS) entry which is preliminary data.</text>
</comment>
<gene>
    <name evidence="3" type="ORF">THAOC_07466</name>
</gene>
<evidence type="ECO:0000256" key="1">
    <source>
        <dbReference type="SAM" id="MobiDB-lite"/>
    </source>
</evidence>
<evidence type="ECO:0000313" key="3">
    <source>
        <dbReference type="EMBL" id="EJK71125.1"/>
    </source>
</evidence>
<name>K0T0A9_THAOC</name>
<keyword evidence="2" id="KW-1133">Transmembrane helix</keyword>
<reference evidence="3 4" key="1">
    <citation type="journal article" date="2012" name="Genome Biol.">
        <title>Genome and low-iron response of an oceanic diatom adapted to chronic iron limitation.</title>
        <authorList>
            <person name="Lommer M."/>
            <person name="Specht M."/>
            <person name="Roy A.S."/>
            <person name="Kraemer L."/>
            <person name="Andreson R."/>
            <person name="Gutowska M.A."/>
            <person name="Wolf J."/>
            <person name="Bergner S.V."/>
            <person name="Schilhabel M.B."/>
            <person name="Klostermeier U.C."/>
            <person name="Beiko R.G."/>
            <person name="Rosenstiel P."/>
            <person name="Hippler M."/>
            <person name="Laroche J."/>
        </authorList>
    </citation>
    <scope>NUCLEOTIDE SEQUENCE [LARGE SCALE GENOMIC DNA]</scope>
    <source>
        <strain evidence="3 4">CCMP1005</strain>
    </source>
</reference>
<keyword evidence="2" id="KW-0812">Transmembrane</keyword>
<dbReference type="Proteomes" id="UP000266841">
    <property type="component" value="Unassembled WGS sequence"/>
</dbReference>
<sequence length="126" mass="13353">MPVWLPREVSVTLLSGPLSSVLVIVGRKVVRRQKRAGVVFGLSSAFLEADMLPTSTASLDPRSRPSAIVDVPMGSAGGPVVPSVSSEDTSFVHRTTVIVGSSLARSSDLEPCRRPSELAEHPRLHG</sequence>
<feature type="region of interest" description="Disordered" evidence="1">
    <location>
        <begin position="103"/>
        <end position="126"/>
    </location>
</feature>
<dbReference type="AlphaFoldDB" id="K0T0A9"/>
<organism evidence="3 4">
    <name type="scientific">Thalassiosira oceanica</name>
    <name type="common">Marine diatom</name>
    <dbReference type="NCBI Taxonomy" id="159749"/>
    <lineage>
        <taxon>Eukaryota</taxon>
        <taxon>Sar</taxon>
        <taxon>Stramenopiles</taxon>
        <taxon>Ochrophyta</taxon>
        <taxon>Bacillariophyta</taxon>
        <taxon>Coscinodiscophyceae</taxon>
        <taxon>Thalassiosirophycidae</taxon>
        <taxon>Thalassiosirales</taxon>
        <taxon>Thalassiosiraceae</taxon>
        <taxon>Thalassiosira</taxon>
    </lineage>
</organism>
<protein>
    <submittedName>
        <fullName evidence="3">Uncharacterized protein</fullName>
    </submittedName>
</protein>
<keyword evidence="4" id="KW-1185">Reference proteome</keyword>
<keyword evidence="2" id="KW-0472">Membrane</keyword>
<evidence type="ECO:0000313" key="4">
    <source>
        <dbReference type="Proteomes" id="UP000266841"/>
    </source>
</evidence>
<feature type="compositionally biased region" description="Basic and acidic residues" evidence="1">
    <location>
        <begin position="107"/>
        <end position="126"/>
    </location>
</feature>
<feature type="transmembrane region" description="Helical" evidence="2">
    <location>
        <begin position="12"/>
        <end position="30"/>
    </location>
</feature>